<evidence type="ECO:0000256" key="8">
    <source>
        <dbReference type="ARBA" id="ARBA00022989"/>
    </source>
</evidence>
<dbReference type="PANTHER" id="PTHR13205">
    <property type="entry name" value="TRANSMEMBRANE PROTEIN 15-RELATED"/>
    <property type="match status" value="1"/>
</dbReference>
<sequence>MSSYHPYLIEVAWSSTVLLILLSGLVSTRPILINAVFVVVVLGAFLLYSSLISISPFHLLHHFYEVLLEPRYIEHSIRSSLLLFWFLNLVASLIFVVVVAHGGRSSSVHRKFFHLTLSLVFLSGLIVDGPLLSLSAALLLSIFTILELLRFHSVPPWGVPLNRYLQVFRDHQDGAMLLTPLYLLAGVCLPLLFHSPPPPSIAPPIQLFAGVISVGVGDSAAALVGTKLGRHRWPRRHKTLEGSIGMLISVFLSLLLLRPLSASPSLSIAVITVVSIVLTALEAFLANVDNIVLPLVGYGMLAWLG</sequence>
<evidence type="ECO:0000256" key="9">
    <source>
        <dbReference type="ARBA" id="ARBA00023136"/>
    </source>
</evidence>
<keyword evidence="9 10" id="KW-0472">Membrane</keyword>
<dbReference type="GO" id="GO:0043048">
    <property type="term" value="P:dolichyl monophosphate biosynthetic process"/>
    <property type="evidence" value="ECO:0007669"/>
    <property type="project" value="TreeGrafter"/>
</dbReference>
<feature type="transmembrane region" description="Helical" evidence="10">
    <location>
        <begin position="80"/>
        <end position="100"/>
    </location>
</feature>
<feature type="transmembrane region" description="Helical" evidence="10">
    <location>
        <begin position="205"/>
        <end position="228"/>
    </location>
</feature>
<dbReference type="InterPro" id="IPR032974">
    <property type="entry name" value="Polypren_kinase"/>
</dbReference>
<organism evidence="11 12">
    <name type="scientific">Pristionchus fissidentatus</name>
    <dbReference type="NCBI Taxonomy" id="1538716"/>
    <lineage>
        <taxon>Eukaryota</taxon>
        <taxon>Metazoa</taxon>
        <taxon>Ecdysozoa</taxon>
        <taxon>Nematoda</taxon>
        <taxon>Chromadorea</taxon>
        <taxon>Rhabditida</taxon>
        <taxon>Rhabditina</taxon>
        <taxon>Diplogasteromorpha</taxon>
        <taxon>Diplogasteroidea</taxon>
        <taxon>Neodiplogasteridae</taxon>
        <taxon>Pristionchus</taxon>
    </lineage>
</organism>
<comment type="similarity">
    <text evidence="2">Belongs to the polyprenol kinase family.</text>
</comment>
<evidence type="ECO:0000256" key="3">
    <source>
        <dbReference type="ARBA" id="ARBA00012132"/>
    </source>
</evidence>
<proteinExistence type="inferred from homology"/>
<dbReference type="EMBL" id="BTSY01000003">
    <property type="protein sequence ID" value="GMT17613.1"/>
    <property type="molecule type" value="Genomic_DNA"/>
</dbReference>
<keyword evidence="8 10" id="KW-1133">Transmembrane helix</keyword>
<evidence type="ECO:0000256" key="10">
    <source>
        <dbReference type="SAM" id="Phobius"/>
    </source>
</evidence>
<evidence type="ECO:0000256" key="1">
    <source>
        <dbReference type="ARBA" id="ARBA00004477"/>
    </source>
</evidence>
<evidence type="ECO:0000256" key="5">
    <source>
        <dbReference type="ARBA" id="ARBA00022692"/>
    </source>
</evidence>
<reference evidence="11" key="1">
    <citation type="submission" date="2023-10" db="EMBL/GenBank/DDBJ databases">
        <title>Genome assembly of Pristionchus species.</title>
        <authorList>
            <person name="Yoshida K."/>
            <person name="Sommer R.J."/>
        </authorList>
    </citation>
    <scope>NUCLEOTIDE SEQUENCE</scope>
    <source>
        <strain evidence="11">RS5133</strain>
    </source>
</reference>
<evidence type="ECO:0000256" key="7">
    <source>
        <dbReference type="ARBA" id="ARBA00022824"/>
    </source>
</evidence>
<keyword evidence="7" id="KW-0256">Endoplasmic reticulum</keyword>
<dbReference type="GO" id="GO:0005789">
    <property type="term" value="C:endoplasmic reticulum membrane"/>
    <property type="evidence" value="ECO:0007669"/>
    <property type="project" value="UniProtKB-SubCell"/>
</dbReference>
<accession>A0AAV5VED8</accession>
<feature type="transmembrane region" description="Helical" evidence="10">
    <location>
        <begin position="174"/>
        <end position="193"/>
    </location>
</feature>
<keyword evidence="5 10" id="KW-0812">Transmembrane</keyword>
<evidence type="ECO:0000256" key="4">
    <source>
        <dbReference type="ARBA" id="ARBA00022679"/>
    </source>
</evidence>
<evidence type="ECO:0000256" key="2">
    <source>
        <dbReference type="ARBA" id="ARBA00010794"/>
    </source>
</evidence>
<feature type="transmembrane region" description="Helical" evidence="10">
    <location>
        <begin position="240"/>
        <end position="260"/>
    </location>
</feature>
<evidence type="ECO:0000313" key="11">
    <source>
        <dbReference type="EMBL" id="GMT17613.1"/>
    </source>
</evidence>
<comment type="caution">
    <text evidence="11">The sequence shown here is derived from an EMBL/GenBank/DDBJ whole genome shotgun (WGS) entry which is preliminary data.</text>
</comment>
<feature type="transmembrane region" description="Helical" evidence="10">
    <location>
        <begin position="32"/>
        <end position="60"/>
    </location>
</feature>
<feature type="transmembrane region" description="Helical" evidence="10">
    <location>
        <begin position="6"/>
        <end position="25"/>
    </location>
</feature>
<evidence type="ECO:0000313" key="12">
    <source>
        <dbReference type="Proteomes" id="UP001432322"/>
    </source>
</evidence>
<gene>
    <name evidence="11" type="ORF">PFISCL1PPCAC_8910</name>
</gene>
<name>A0AAV5VED8_9BILA</name>
<dbReference type="Proteomes" id="UP001432322">
    <property type="component" value="Unassembled WGS sequence"/>
</dbReference>
<dbReference type="PANTHER" id="PTHR13205:SF15">
    <property type="entry name" value="DOLICHOL KINASE"/>
    <property type="match status" value="1"/>
</dbReference>
<dbReference type="AlphaFoldDB" id="A0AAV5VED8"/>
<comment type="subcellular location">
    <subcellularLocation>
        <location evidence="1">Endoplasmic reticulum membrane</location>
        <topology evidence="1">Multi-pass membrane protein</topology>
    </subcellularLocation>
</comment>
<evidence type="ECO:0000256" key="6">
    <source>
        <dbReference type="ARBA" id="ARBA00022777"/>
    </source>
</evidence>
<dbReference type="GO" id="GO:0004168">
    <property type="term" value="F:dolichol kinase activity"/>
    <property type="evidence" value="ECO:0007669"/>
    <property type="project" value="UniProtKB-EC"/>
</dbReference>
<keyword evidence="4" id="KW-0808">Transferase</keyword>
<keyword evidence="12" id="KW-1185">Reference proteome</keyword>
<feature type="transmembrane region" description="Helical" evidence="10">
    <location>
        <begin position="266"/>
        <end position="285"/>
    </location>
</feature>
<keyword evidence="6" id="KW-0418">Kinase</keyword>
<dbReference type="EC" id="2.7.1.108" evidence="3"/>
<protein>
    <recommendedName>
        <fullName evidence="3">dolichol kinase</fullName>
        <ecNumber evidence="3">2.7.1.108</ecNumber>
    </recommendedName>
</protein>